<dbReference type="RefSeq" id="WP_301134395.1">
    <property type="nucleotide sequence ID" value="NZ_BAAAUQ010000027.1"/>
</dbReference>
<organism evidence="2 3">
    <name type="scientific">Microbacterium aurantiacum</name>
    <dbReference type="NCBI Taxonomy" id="162393"/>
    <lineage>
        <taxon>Bacteria</taxon>
        <taxon>Bacillati</taxon>
        <taxon>Actinomycetota</taxon>
        <taxon>Actinomycetes</taxon>
        <taxon>Micrococcales</taxon>
        <taxon>Microbacteriaceae</taxon>
        <taxon>Microbacterium</taxon>
    </lineage>
</organism>
<keyword evidence="1" id="KW-1133">Transmembrane helix</keyword>
<accession>A0ABT8FU03</accession>
<reference evidence="2" key="1">
    <citation type="submission" date="2021-06" db="EMBL/GenBank/DDBJ databases">
        <title>Genome-based taxonomic framework of Microbacterium strains isolated from marine environment, the description of four new species and reclassification of four preexisting species.</title>
        <authorList>
            <person name="Lee S.D."/>
            <person name="Kim S.-M."/>
            <person name="Byeon Y.-S."/>
            <person name="Yang H.L."/>
            <person name="Kim I.S."/>
        </authorList>
    </citation>
    <scope>NUCLEOTIDE SEQUENCE</scope>
    <source>
        <strain evidence="2">KACC 20510</strain>
    </source>
</reference>
<evidence type="ECO:0000313" key="2">
    <source>
        <dbReference type="EMBL" id="MDN4464784.1"/>
    </source>
</evidence>
<feature type="transmembrane region" description="Helical" evidence="1">
    <location>
        <begin position="12"/>
        <end position="33"/>
    </location>
</feature>
<dbReference type="Proteomes" id="UP001172731">
    <property type="component" value="Unassembled WGS sequence"/>
</dbReference>
<name>A0ABT8FU03_9MICO</name>
<dbReference type="EMBL" id="JAHWXI010000011">
    <property type="protein sequence ID" value="MDN4464784.1"/>
    <property type="molecule type" value="Genomic_DNA"/>
</dbReference>
<evidence type="ECO:0000313" key="3">
    <source>
        <dbReference type="Proteomes" id="UP001172731"/>
    </source>
</evidence>
<keyword evidence="1" id="KW-0812">Transmembrane</keyword>
<evidence type="ECO:0008006" key="4">
    <source>
        <dbReference type="Google" id="ProtNLM"/>
    </source>
</evidence>
<feature type="transmembrane region" description="Helical" evidence="1">
    <location>
        <begin position="106"/>
        <end position="129"/>
    </location>
</feature>
<evidence type="ECO:0000256" key="1">
    <source>
        <dbReference type="SAM" id="Phobius"/>
    </source>
</evidence>
<sequence>MDQTVEAIFEIFSWVGIGLGALLLGLALIVYVADGTWLPVRAVIDDTDTGRVARWHDDEVGGVNEAVLTPDQDAEIGDADMADVFYRRGVRGRIRMTQGSPAVRGVVRLGAGLLALGVVAMVASLVLLFTRG</sequence>
<comment type="caution">
    <text evidence="2">The sequence shown here is derived from an EMBL/GenBank/DDBJ whole genome shotgun (WGS) entry which is preliminary data.</text>
</comment>
<protein>
    <recommendedName>
        <fullName evidence="4">Leucyl-tRNA synthetase</fullName>
    </recommendedName>
</protein>
<keyword evidence="1" id="KW-0472">Membrane</keyword>
<keyword evidence="3" id="KW-1185">Reference proteome</keyword>
<proteinExistence type="predicted"/>
<gene>
    <name evidence="2" type="ORF">KZC48_10285</name>
</gene>